<feature type="region of interest" description="Disordered" evidence="1">
    <location>
        <begin position="149"/>
        <end position="270"/>
    </location>
</feature>
<gene>
    <name evidence="3" type="ORF">GCM10019016_094510</name>
</gene>
<dbReference type="PANTHER" id="PTHR31157">
    <property type="entry name" value="SCP DOMAIN-CONTAINING PROTEIN"/>
    <property type="match status" value="1"/>
</dbReference>
<dbReference type="EMBL" id="BAAAXF010000066">
    <property type="protein sequence ID" value="GAA3502343.1"/>
    <property type="molecule type" value="Genomic_DNA"/>
</dbReference>
<accession>A0ABP6U6J6</accession>
<evidence type="ECO:0000313" key="3">
    <source>
        <dbReference type="EMBL" id="GAA3502343.1"/>
    </source>
</evidence>
<comment type="caution">
    <text evidence="3">The sequence shown here is derived from an EMBL/GenBank/DDBJ whole genome shotgun (WGS) entry which is preliminary data.</text>
</comment>
<sequence length="270" mass="27489">MAGAQVLELVNEERAKAGCSPVAANGALAALATAFSEDMARRGFFDHTDPDGDTPWDRAQAAGVSDLGGENIARGQADAEAVMRAWMDSPGHKANILNCDFRTLGVGVHFGPGGPVVDPELRLLRQPRVRGPDTLVGRVRAVGGGFLAGENSIHGGPGPARSTASGARTRPTIERPTIRTASSSPGCAPLRRGRSGSGMPGAPSASAGGDLGPSMGGWSGRGSRTGCGVVKDEGRAGPSVRTPCSLEPSRGSPPSLTRSKRHLSASAALK</sequence>
<keyword evidence="4" id="KW-1185">Reference proteome</keyword>
<dbReference type="PANTHER" id="PTHR31157:SF1">
    <property type="entry name" value="SCP DOMAIN-CONTAINING PROTEIN"/>
    <property type="match status" value="1"/>
</dbReference>
<dbReference type="InterPro" id="IPR014044">
    <property type="entry name" value="CAP_dom"/>
</dbReference>
<dbReference type="Proteomes" id="UP001501455">
    <property type="component" value="Unassembled WGS sequence"/>
</dbReference>
<evidence type="ECO:0000259" key="2">
    <source>
        <dbReference type="Pfam" id="PF00188"/>
    </source>
</evidence>
<dbReference type="CDD" id="cd05379">
    <property type="entry name" value="CAP_bacterial"/>
    <property type="match status" value="1"/>
</dbReference>
<feature type="compositionally biased region" description="Gly residues" evidence="1">
    <location>
        <begin position="209"/>
        <end position="225"/>
    </location>
</feature>
<protein>
    <recommendedName>
        <fullName evidence="2">SCP domain-containing protein</fullName>
    </recommendedName>
</protein>
<dbReference type="Gene3D" id="3.40.33.10">
    <property type="entry name" value="CAP"/>
    <property type="match status" value="1"/>
</dbReference>
<reference evidence="4" key="1">
    <citation type="journal article" date="2019" name="Int. J. Syst. Evol. Microbiol.">
        <title>The Global Catalogue of Microorganisms (GCM) 10K type strain sequencing project: providing services to taxonomists for standard genome sequencing and annotation.</title>
        <authorList>
            <consortium name="The Broad Institute Genomics Platform"/>
            <consortium name="The Broad Institute Genome Sequencing Center for Infectious Disease"/>
            <person name="Wu L."/>
            <person name="Ma J."/>
        </authorList>
    </citation>
    <scope>NUCLEOTIDE SEQUENCE [LARGE SCALE GENOMIC DNA]</scope>
    <source>
        <strain evidence="4">JCM 4816</strain>
    </source>
</reference>
<proteinExistence type="predicted"/>
<feature type="domain" description="SCP" evidence="2">
    <location>
        <begin position="7"/>
        <end position="114"/>
    </location>
</feature>
<dbReference type="InterPro" id="IPR035940">
    <property type="entry name" value="CAP_sf"/>
</dbReference>
<dbReference type="SUPFAM" id="SSF55797">
    <property type="entry name" value="PR-1-like"/>
    <property type="match status" value="1"/>
</dbReference>
<dbReference type="Pfam" id="PF00188">
    <property type="entry name" value="CAP"/>
    <property type="match status" value="1"/>
</dbReference>
<evidence type="ECO:0000256" key="1">
    <source>
        <dbReference type="SAM" id="MobiDB-lite"/>
    </source>
</evidence>
<name>A0ABP6U6J6_9ACTN</name>
<organism evidence="3 4">
    <name type="scientific">Streptomyces prasinosporus</name>
    <dbReference type="NCBI Taxonomy" id="68256"/>
    <lineage>
        <taxon>Bacteria</taxon>
        <taxon>Bacillati</taxon>
        <taxon>Actinomycetota</taxon>
        <taxon>Actinomycetes</taxon>
        <taxon>Kitasatosporales</taxon>
        <taxon>Streptomycetaceae</taxon>
        <taxon>Streptomyces</taxon>
        <taxon>Streptomyces albogriseolus group</taxon>
    </lineage>
</organism>
<evidence type="ECO:0000313" key="4">
    <source>
        <dbReference type="Proteomes" id="UP001501455"/>
    </source>
</evidence>